<dbReference type="Pfam" id="PF13193">
    <property type="entry name" value="AMP-binding_C"/>
    <property type="match status" value="1"/>
</dbReference>
<dbReference type="InterPro" id="IPR042099">
    <property type="entry name" value="ANL_N_sf"/>
</dbReference>
<dbReference type="eggNOG" id="COG0318">
    <property type="taxonomic scope" value="Bacteria"/>
</dbReference>
<dbReference type="PANTHER" id="PTHR43201:SF5">
    <property type="entry name" value="MEDIUM-CHAIN ACYL-COA LIGASE ACSF2, MITOCHONDRIAL"/>
    <property type="match status" value="1"/>
</dbReference>
<accession>Q07HQ5</accession>
<dbReference type="STRING" id="316055.RPE_4609"/>
<dbReference type="InterPro" id="IPR025110">
    <property type="entry name" value="AMP-bd_C"/>
</dbReference>
<evidence type="ECO:0000313" key="5">
    <source>
        <dbReference type="EMBL" id="ABJ08529.1"/>
    </source>
</evidence>
<evidence type="ECO:0000259" key="3">
    <source>
        <dbReference type="Pfam" id="PF00501"/>
    </source>
</evidence>
<dbReference type="OrthoDB" id="9803968at2"/>
<comment type="similarity">
    <text evidence="1">Belongs to the ATP-dependent AMP-binding enzyme family.</text>
</comment>
<dbReference type="GO" id="GO:0031956">
    <property type="term" value="F:medium-chain fatty acid-CoA ligase activity"/>
    <property type="evidence" value="ECO:0007669"/>
    <property type="project" value="TreeGrafter"/>
</dbReference>
<dbReference type="InterPro" id="IPR000873">
    <property type="entry name" value="AMP-dep_synth/lig_dom"/>
</dbReference>
<dbReference type="PANTHER" id="PTHR43201">
    <property type="entry name" value="ACYL-COA SYNTHETASE"/>
    <property type="match status" value="1"/>
</dbReference>
<protein>
    <submittedName>
        <fullName evidence="5">AMP-dependent synthetase and ligase</fullName>
    </submittedName>
</protein>
<dbReference type="SUPFAM" id="SSF56801">
    <property type="entry name" value="Acetyl-CoA synthetase-like"/>
    <property type="match status" value="1"/>
</dbReference>
<dbReference type="InterPro" id="IPR045851">
    <property type="entry name" value="AMP-bd_C_sf"/>
</dbReference>
<organism evidence="5">
    <name type="scientific">Rhodopseudomonas palustris (strain BisA53)</name>
    <dbReference type="NCBI Taxonomy" id="316055"/>
    <lineage>
        <taxon>Bacteria</taxon>
        <taxon>Pseudomonadati</taxon>
        <taxon>Pseudomonadota</taxon>
        <taxon>Alphaproteobacteria</taxon>
        <taxon>Hyphomicrobiales</taxon>
        <taxon>Nitrobacteraceae</taxon>
        <taxon>Rhodopseudomonas</taxon>
    </lineage>
</organism>
<dbReference type="AlphaFoldDB" id="Q07HQ5"/>
<sequence>MALTDFTFADVYRRNATLFPQRTAFVVQDQRVTHLDYLGRVQRLAAGLAREGIRPGDRVAVLSQNSLEMVELIGAVALLGAILLPVNFRLNAEEIGYVLADGAPSLAIVGPDYQELVAALMPSLPSVRRYFGIGAAAAPYAPFGELIDGDGAVPDATIKADDGFVIIHTAAVGGKPRGALLSQANLLISQSSLVEAWQLTEHDVNLGTLPLFHVTGLGLMLTLQQAGGASVIAAKFDPAQAARDIDTHKITVMAEFAPMLGNILDQAQPQQLASLRAVTGLDTPETIERFEQTCPQAAFWATFGQSEASGLATFSLYRDRPKSAGRPLFWRTMAVVDADDRPLPTGETGEIVLRGPTVFKGYWNNEAATAHALRNGWHHTGDMGRFDDDGYLWYMGRAPEKELIKTGGENVYPAEVENALRQHPDIVAAVVIGVPDPQWSEAIKAICVRRDGATVSAQQIADFVGSQIARYKKPKHVTFVDQLPLTAKGEIDRAAVKAAHGQA</sequence>
<dbReference type="Gene3D" id="3.30.300.30">
    <property type="match status" value="1"/>
</dbReference>
<dbReference type="KEGG" id="rpe:RPE_4609"/>
<dbReference type="Gene3D" id="3.40.50.12780">
    <property type="entry name" value="N-terminal domain of ligase-like"/>
    <property type="match status" value="1"/>
</dbReference>
<dbReference type="HOGENOM" id="CLU_000022_59_0_5"/>
<gene>
    <name evidence="5" type="ordered locus">RPE_4609</name>
</gene>
<evidence type="ECO:0000256" key="1">
    <source>
        <dbReference type="ARBA" id="ARBA00006432"/>
    </source>
</evidence>
<dbReference type="EMBL" id="CP000463">
    <property type="protein sequence ID" value="ABJ08529.1"/>
    <property type="molecule type" value="Genomic_DNA"/>
</dbReference>
<feature type="domain" description="AMP-binding enzyme C-terminal" evidence="4">
    <location>
        <begin position="415"/>
        <end position="489"/>
    </location>
</feature>
<feature type="domain" description="AMP-dependent synthetase/ligase" evidence="3">
    <location>
        <begin position="13"/>
        <end position="363"/>
    </location>
</feature>
<dbReference type="Pfam" id="PF00501">
    <property type="entry name" value="AMP-binding"/>
    <property type="match status" value="1"/>
</dbReference>
<name>Q07HQ5_RHOP5</name>
<evidence type="ECO:0000259" key="4">
    <source>
        <dbReference type="Pfam" id="PF13193"/>
    </source>
</evidence>
<keyword evidence="2 5" id="KW-0436">Ligase</keyword>
<dbReference type="GO" id="GO:0006631">
    <property type="term" value="P:fatty acid metabolic process"/>
    <property type="evidence" value="ECO:0007669"/>
    <property type="project" value="TreeGrafter"/>
</dbReference>
<evidence type="ECO:0000256" key="2">
    <source>
        <dbReference type="ARBA" id="ARBA00022598"/>
    </source>
</evidence>
<reference evidence="5" key="1">
    <citation type="submission" date="2006-09" db="EMBL/GenBank/DDBJ databases">
        <title>Complete sequence of Rhodopseudomonas palustris BisA53.</title>
        <authorList>
            <consortium name="US DOE Joint Genome Institute"/>
            <person name="Copeland A."/>
            <person name="Lucas S."/>
            <person name="Lapidus A."/>
            <person name="Barry K."/>
            <person name="Detter J.C."/>
            <person name="Glavina del Rio T."/>
            <person name="Hammon N."/>
            <person name="Israni S."/>
            <person name="Dalin E."/>
            <person name="Tice H."/>
            <person name="Pitluck S."/>
            <person name="Chain P."/>
            <person name="Malfatti S."/>
            <person name="Shin M."/>
            <person name="Vergez L."/>
            <person name="Schmutz J."/>
            <person name="Larimer F."/>
            <person name="Land M."/>
            <person name="Hauser L."/>
            <person name="Pelletier D.A."/>
            <person name="Kyrpides N."/>
            <person name="Kim E."/>
            <person name="Harwood C.S."/>
            <person name="Oda Y."/>
            <person name="Richardson P."/>
        </authorList>
    </citation>
    <scope>NUCLEOTIDE SEQUENCE [LARGE SCALE GENOMIC DNA]</scope>
    <source>
        <strain evidence="5">BisA53</strain>
    </source>
</reference>
<proteinExistence type="inferred from homology"/>
<dbReference type="CDD" id="cd17637">
    <property type="entry name" value="ACLS-CaiC"/>
    <property type="match status" value="1"/>
</dbReference>